<dbReference type="EMBL" id="UOES01000382">
    <property type="protein sequence ID" value="VAW28317.1"/>
    <property type="molecule type" value="Genomic_DNA"/>
</dbReference>
<keyword evidence="1" id="KW-1133">Transmembrane helix</keyword>
<keyword evidence="1" id="KW-0812">Transmembrane</keyword>
<name>A0A3B0USU3_9ZZZZ</name>
<organism evidence="2">
    <name type="scientific">hydrothermal vent metagenome</name>
    <dbReference type="NCBI Taxonomy" id="652676"/>
    <lineage>
        <taxon>unclassified sequences</taxon>
        <taxon>metagenomes</taxon>
        <taxon>ecological metagenomes</taxon>
    </lineage>
</organism>
<dbReference type="AlphaFoldDB" id="A0A3B0USU3"/>
<dbReference type="InterPro" id="IPR010384">
    <property type="entry name" value="MtfA_fam"/>
</dbReference>
<protein>
    <submittedName>
        <fullName evidence="2">Uncharacterized protein</fullName>
    </submittedName>
</protein>
<evidence type="ECO:0000256" key="1">
    <source>
        <dbReference type="SAM" id="Phobius"/>
    </source>
</evidence>
<feature type="non-terminal residue" evidence="2">
    <location>
        <position position="111"/>
    </location>
</feature>
<sequence>MFFYVFVIVVVVIWAHKFYGLDGLLVKWRSKRDLHIQYKEPIEKYNRFYQRLPQKSKIIFEQKVNYFLYTKEFIPRTIEEVTDEMKALISATAVQLTFGLPDITLKHFDKI</sequence>
<proteinExistence type="predicted"/>
<feature type="transmembrane region" description="Helical" evidence="1">
    <location>
        <begin position="6"/>
        <end position="26"/>
    </location>
</feature>
<reference evidence="2" key="1">
    <citation type="submission" date="2018-06" db="EMBL/GenBank/DDBJ databases">
        <authorList>
            <person name="Zhirakovskaya E."/>
        </authorList>
    </citation>
    <scope>NUCLEOTIDE SEQUENCE</scope>
</reference>
<dbReference type="Pfam" id="PF06167">
    <property type="entry name" value="Peptidase_M90"/>
    <property type="match status" value="1"/>
</dbReference>
<dbReference type="Gene3D" id="1.10.472.150">
    <property type="entry name" value="Glucose-regulated metallo-peptidase M90, N-terminal domain"/>
    <property type="match status" value="1"/>
</dbReference>
<keyword evidence="1" id="KW-0472">Membrane</keyword>
<gene>
    <name evidence="2" type="ORF">MNBD_BACTEROID06-301</name>
</gene>
<evidence type="ECO:0000313" key="2">
    <source>
        <dbReference type="EMBL" id="VAW28317.1"/>
    </source>
</evidence>
<dbReference type="InterPro" id="IPR042252">
    <property type="entry name" value="MtfA_N"/>
</dbReference>
<accession>A0A3B0USU3</accession>